<evidence type="ECO:0000256" key="4">
    <source>
        <dbReference type="ARBA" id="ARBA00022723"/>
    </source>
</evidence>
<dbReference type="Gene3D" id="3.40.390.30">
    <property type="entry name" value="Metalloproteases ('zincins'), catalytic domain"/>
    <property type="match status" value="1"/>
</dbReference>
<keyword evidence="3" id="KW-0540">Nuclease</keyword>
<evidence type="ECO:0000256" key="3">
    <source>
        <dbReference type="ARBA" id="ARBA00022722"/>
    </source>
</evidence>
<dbReference type="HAMAP" id="MF_00009">
    <property type="entry name" value="Endoribonucl_YbeY"/>
    <property type="match status" value="1"/>
</dbReference>
<evidence type="ECO:0000256" key="2">
    <source>
        <dbReference type="ARBA" id="ARBA00010875"/>
    </source>
</evidence>
<evidence type="ECO:0000256" key="5">
    <source>
        <dbReference type="ARBA" id="ARBA00022759"/>
    </source>
</evidence>
<evidence type="ECO:0000256" key="6">
    <source>
        <dbReference type="ARBA" id="ARBA00022801"/>
    </source>
</evidence>
<dbReference type="SUPFAM" id="SSF55486">
    <property type="entry name" value="Metalloproteases ('zincins'), catalytic domain"/>
    <property type="match status" value="1"/>
</dbReference>
<dbReference type="Pfam" id="PF02130">
    <property type="entry name" value="YbeY"/>
    <property type="match status" value="1"/>
</dbReference>
<keyword evidence="5" id="KW-0255">Endonuclease</keyword>
<keyword evidence="6 8" id="KW-0378">Hydrolase</keyword>
<accession>A0A3B0YMU3</accession>
<dbReference type="PANTHER" id="PTHR46986:SF1">
    <property type="entry name" value="ENDORIBONUCLEASE YBEY, CHLOROPLASTIC"/>
    <property type="match status" value="1"/>
</dbReference>
<name>A0A3B0YMU3_9ZZZZ</name>
<protein>
    <submittedName>
        <fullName evidence="8">Metal-dependent hydrolase YbeY, involved in rRNA and/or ribosome maturation and assembly</fullName>
    </submittedName>
</protein>
<dbReference type="InterPro" id="IPR023091">
    <property type="entry name" value="MetalPrtase_cat_dom_sf_prd"/>
</dbReference>
<dbReference type="GO" id="GO:0004519">
    <property type="term" value="F:endonuclease activity"/>
    <property type="evidence" value="ECO:0007669"/>
    <property type="project" value="UniProtKB-KW"/>
</dbReference>
<dbReference type="AlphaFoldDB" id="A0A3B0YMU3"/>
<comment type="cofactor">
    <cofactor evidence="1">
        <name>Zn(2+)</name>
        <dbReference type="ChEBI" id="CHEBI:29105"/>
    </cofactor>
</comment>
<evidence type="ECO:0000313" key="8">
    <source>
        <dbReference type="EMBL" id="VAW76907.1"/>
    </source>
</evidence>
<dbReference type="InterPro" id="IPR002036">
    <property type="entry name" value="YbeY"/>
</dbReference>
<dbReference type="NCBIfam" id="TIGR00043">
    <property type="entry name" value="rRNA maturation RNase YbeY"/>
    <property type="match status" value="1"/>
</dbReference>
<reference evidence="8" key="1">
    <citation type="submission" date="2018-06" db="EMBL/GenBank/DDBJ databases">
        <authorList>
            <person name="Zhirakovskaya E."/>
        </authorList>
    </citation>
    <scope>NUCLEOTIDE SEQUENCE</scope>
</reference>
<gene>
    <name evidence="8" type="ORF">MNBD_GAMMA15-956</name>
</gene>
<dbReference type="GO" id="GO:0006364">
    <property type="term" value="P:rRNA processing"/>
    <property type="evidence" value="ECO:0007669"/>
    <property type="project" value="InterPro"/>
</dbReference>
<dbReference type="EMBL" id="UOFN01000071">
    <property type="protein sequence ID" value="VAW76907.1"/>
    <property type="molecule type" value="Genomic_DNA"/>
</dbReference>
<proteinExistence type="inferred from homology"/>
<evidence type="ECO:0000256" key="7">
    <source>
        <dbReference type="ARBA" id="ARBA00022833"/>
    </source>
</evidence>
<dbReference type="PANTHER" id="PTHR46986">
    <property type="entry name" value="ENDORIBONUCLEASE YBEY, CHLOROPLASTIC"/>
    <property type="match status" value="1"/>
</dbReference>
<keyword evidence="4" id="KW-0479">Metal-binding</keyword>
<organism evidence="8">
    <name type="scientific">hydrothermal vent metagenome</name>
    <dbReference type="NCBI Taxonomy" id="652676"/>
    <lineage>
        <taxon>unclassified sequences</taxon>
        <taxon>metagenomes</taxon>
        <taxon>ecological metagenomes</taxon>
    </lineage>
</organism>
<dbReference type="GO" id="GO:0046872">
    <property type="term" value="F:metal ion binding"/>
    <property type="evidence" value="ECO:0007669"/>
    <property type="project" value="UniProtKB-KW"/>
</dbReference>
<keyword evidence="7" id="KW-0862">Zinc</keyword>
<comment type="similarity">
    <text evidence="2">Belongs to the endoribonuclease YbeY family.</text>
</comment>
<sequence>MTDPVFDLEVQWACDPSLLADKVDFEGWVKAALEGIEHPVELVIRMVDEVEGGELNQRYRNMDRPTNVLSFAFEVPPGAESNHLGDLVICTPVVMREAQEQGKTVSEHLAHLVVHGVLHLCGFDHQTNDEAELMELREKTILQRLGIEDPYRQIDGVAQG</sequence>
<dbReference type="GO" id="GO:0004222">
    <property type="term" value="F:metalloendopeptidase activity"/>
    <property type="evidence" value="ECO:0007669"/>
    <property type="project" value="InterPro"/>
</dbReference>
<evidence type="ECO:0000256" key="1">
    <source>
        <dbReference type="ARBA" id="ARBA00001947"/>
    </source>
</evidence>